<comment type="caution">
    <text evidence="7">The sequence shown here is derived from an EMBL/GenBank/DDBJ whole genome shotgun (WGS) entry which is preliminary data.</text>
</comment>
<dbReference type="SMART" id="SM00823">
    <property type="entry name" value="PKS_PP"/>
    <property type="match status" value="3"/>
</dbReference>
<evidence type="ECO:0000256" key="4">
    <source>
        <dbReference type="ARBA" id="ARBA00022598"/>
    </source>
</evidence>
<accession>A0A8J2I1R6</accession>
<dbReference type="GO" id="GO:0016874">
    <property type="term" value="F:ligase activity"/>
    <property type="evidence" value="ECO:0007669"/>
    <property type="project" value="UniProtKB-KW"/>
</dbReference>
<dbReference type="CDD" id="cd19534">
    <property type="entry name" value="E_NRPS"/>
    <property type="match status" value="2"/>
</dbReference>
<dbReference type="InterPro" id="IPR009081">
    <property type="entry name" value="PP-bd_ACP"/>
</dbReference>
<feature type="domain" description="Carrier" evidence="6">
    <location>
        <begin position="1130"/>
        <end position="1206"/>
    </location>
</feature>
<reference evidence="7" key="1">
    <citation type="submission" date="2021-05" db="EMBL/GenBank/DDBJ databases">
        <authorList>
            <person name="Stam R."/>
        </authorList>
    </citation>
    <scope>NUCLEOTIDE SEQUENCE</scope>
    <source>
        <strain evidence="7">CS162</strain>
    </source>
</reference>
<feature type="domain" description="Carrier" evidence="6">
    <location>
        <begin position="73"/>
        <end position="149"/>
    </location>
</feature>
<evidence type="ECO:0000259" key="6">
    <source>
        <dbReference type="PROSITE" id="PS50075"/>
    </source>
</evidence>
<dbReference type="CDD" id="cd19542">
    <property type="entry name" value="CT_NRPS-like"/>
    <property type="match status" value="2"/>
</dbReference>
<dbReference type="Proteomes" id="UP000676310">
    <property type="component" value="Unassembled WGS sequence"/>
</dbReference>
<dbReference type="Pfam" id="PF00550">
    <property type="entry name" value="PP-binding"/>
    <property type="match status" value="3"/>
</dbReference>
<dbReference type="FunFam" id="1.10.1200.10:FF:000005">
    <property type="entry name" value="Nonribosomal peptide synthetase 1"/>
    <property type="match status" value="2"/>
</dbReference>
<evidence type="ECO:0000313" key="7">
    <source>
        <dbReference type="EMBL" id="CAG5163251.1"/>
    </source>
</evidence>
<dbReference type="SUPFAM" id="SSF52777">
    <property type="entry name" value="CoA-dependent acyltransferases"/>
    <property type="match status" value="10"/>
</dbReference>
<evidence type="ECO:0000256" key="2">
    <source>
        <dbReference type="ARBA" id="ARBA00022450"/>
    </source>
</evidence>
<organism evidence="7 8">
    <name type="scientific">Alternaria atra</name>
    <dbReference type="NCBI Taxonomy" id="119953"/>
    <lineage>
        <taxon>Eukaryota</taxon>
        <taxon>Fungi</taxon>
        <taxon>Dikarya</taxon>
        <taxon>Ascomycota</taxon>
        <taxon>Pezizomycotina</taxon>
        <taxon>Dothideomycetes</taxon>
        <taxon>Pleosporomycetidae</taxon>
        <taxon>Pleosporales</taxon>
        <taxon>Pleosporineae</taxon>
        <taxon>Pleosporaceae</taxon>
        <taxon>Alternaria</taxon>
        <taxon>Alternaria sect. Ulocladioides</taxon>
    </lineage>
</organism>
<dbReference type="SMART" id="SM01294">
    <property type="entry name" value="PKS_PP_betabranch"/>
    <property type="match status" value="1"/>
</dbReference>
<keyword evidence="4" id="KW-0436">Ligase</keyword>
<comment type="similarity">
    <text evidence="5">Belongs to the NRP synthetase family.</text>
</comment>
<dbReference type="SUPFAM" id="SSF47336">
    <property type="entry name" value="ACP-like"/>
    <property type="match status" value="3"/>
</dbReference>
<dbReference type="FunFam" id="3.30.559.30:FF:000002">
    <property type="entry name" value="Nonribosomal peptide synthase Pes1"/>
    <property type="match status" value="2"/>
</dbReference>
<dbReference type="GeneID" id="67018277"/>
<evidence type="ECO:0000256" key="1">
    <source>
        <dbReference type="ARBA" id="ARBA00004685"/>
    </source>
</evidence>
<dbReference type="OrthoDB" id="416786at2759"/>
<dbReference type="FunFam" id="3.30.300.30:FF:000015">
    <property type="entry name" value="Nonribosomal peptide synthase SidD"/>
    <property type="match status" value="2"/>
</dbReference>
<feature type="domain" description="Carrier" evidence="6">
    <location>
        <begin position="2207"/>
        <end position="2283"/>
    </location>
</feature>
<dbReference type="Gene3D" id="3.30.559.10">
    <property type="entry name" value="Chloramphenicol acetyltransferase-like domain"/>
    <property type="match status" value="5"/>
</dbReference>
<name>A0A8J2I1R6_9PLEO</name>
<gene>
    <name evidence="7" type="ORF">ALTATR162_LOCUS6393</name>
</gene>
<dbReference type="InterPro" id="IPR045851">
    <property type="entry name" value="AMP-bd_C_sf"/>
</dbReference>
<dbReference type="InterPro" id="IPR001242">
    <property type="entry name" value="Condensation_dom"/>
</dbReference>
<dbReference type="RefSeq" id="XP_043169949.1">
    <property type="nucleotide sequence ID" value="XM_043314014.1"/>
</dbReference>
<dbReference type="Gene3D" id="1.10.1200.10">
    <property type="entry name" value="ACP-like"/>
    <property type="match status" value="3"/>
</dbReference>
<dbReference type="SUPFAM" id="SSF56801">
    <property type="entry name" value="Acetyl-CoA synthetase-like"/>
    <property type="match status" value="3"/>
</dbReference>
<evidence type="ECO:0000313" key="8">
    <source>
        <dbReference type="Proteomes" id="UP000676310"/>
    </source>
</evidence>
<dbReference type="InterPro" id="IPR023213">
    <property type="entry name" value="CAT-like_dom_sf"/>
</dbReference>
<dbReference type="EMBL" id="CAJRGZ010000019">
    <property type="protein sequence ID" value="CAG5163251.1"/>
    <property type="molecule type" value="Genomic_DNA"/>
</dbReference>
<keyword evidence="3" id="KW-0597">Phosphoprotein</keyword>
<evidence type="ECO:0000256" key="5">
    <source>
        <dbReference type="ARBA" id="ARBA00029454"/>
    </source>
</evidence>
<keyword evidence="8" id="KW-1185">Reference proteome</keyword>
<dbReference type="FunFam" id="3.30.559.10:FF:000016">
    <property type="entry name" value="Nonribosomal peptide synthase Pes1"/>
    <property type="match status" value="2"/>
</dbReference>
<dbReference type="InterPro" id="IPR036736">
    <property type="entry name" value="ACP-like_sf"/>
</dbReference>
<dbReference type="Gene3D" id="3.30.300.30">
    <property type="match status" value="1"/>
</dbReference>
<evidence type="ECO:0000256" key="3">
    <source>
        <dbReference type="ARBA" id="ARBA00022553"/>
    </source>
</evidence>
<dbReference type="InterPro" id="IPR020806">
    <property type="entry name" value="PKS_PP-bd"/>
</dbReference>
<dbReference type="Gene3D" id="3.30.559.30">
    <property type="entry name" value="Nonribosomal peptide synthetase, condensation domain"/>
    <property type="match status" value="5"/>
</dbReference>
<dbReference type="Pfam" id="PF00668">
    <property type="entry name" value="Condensation"/>
    <property type="match status" value="5"/>
</dbReference>
<dbReference type="PROSITE" id="PS50075">
    <property type="entry name" value="CARRIER"/>
    <property type="match status" value="3"/>
</dbReference>
<dbReference type="PANTHER" id="PTHR45398:SF1">
    <property type="entry name" value="ENZYME, PUTATIVE (JCVI)-RELATED"/>
    <property type="match status" value="1"/>
</dbReference>
<proteinExistence type="inferred from homology"/>
<sequence>MEAAQLRLREIQQNVSQQVMHYMVPSVWIPLQAVPVNPSGKTDRLALTRWVQSLSQDEIAAVTRSESEDANYVPATDVERQLRQIWSEVLGVSLGEITQSTNFFSLGGDSITAMQIVSASRSRGILLTVRKILESQTIPQLASQAEVETTEDVDQAARIPDEAFALSPIQQLYFDDISANGLRADDEHRYNQSVVLRPTRRLEVAELAQALDVAVGKHAMLRARFRRTEHGWEQWIEKELAGSYRLHAHTTADTRSIQRTIARSQATLDLEHGPVFTADLIEGQDSNKQVLHLAAHHLVIDLVSWRILVRDIEELLTNHKLPNPRSLSFPVWLERQRTSLGNAQISPMDSLPVTIPAANWEYWGLTLGQATWDSVSSIRAECDSHTTSLLFGSANAALKTEPVEILLAALFLSFKKSFNDRSVPAVFTEGHGREASDETDLSDTVGWFTTMTPIHVPIETDTRSAVDVLRQVKDQRRRIPGRGAPYFGNRFLSASGREVFAHHSPAEIIFNYTGRFQQAERENALFHLVDDDDDDQDEGTASEVGGLVRILAALDVSVTVEADILQVNVRFSRQARHQEAIQQWITAYVNTVSSLVQDLTTTAPVATATDFQLMHLSDSDMEVVENQYLPAINISSTSEIEDILPCSPLQQGILLTQLQSPSTYCIRQTCRILPSNSLQPVSAERLLKAWSQVVARHSILRTILLEPLAGQERFIQIVLKQPDIAIVHMDGILDNAVAEWLALQPTLDLSDIHHPPHRLTCLTTTTGEVYCRLDISHTLVDASSVGIILSDLINAYEDALPAEGGSKYSAYVAFLDERNPQDDLVYWKEMLSTANPCLVPPQEPLHSIEHAQLARVSTQLEDLATIYRFRDAYGVSIASICQLAWALVLARQIGSTNVSFGNISSGRDAPIPKVEELVGPMINMLVCHVQLDWTAKVSDTARELQRQSVKAFDHQQTSLAAIQHELGLSRNQPLFNSTLSYKRQRISPSLKQAGIVVDSLGSEDPTEYDINVNIDVAETGLELAIQYSTAAQSASAATRLAQNLYATAQRIPEEQREEARIRLKEVQQSLSQQVMHYMVPSIWIPLAAVPVNASGKTDRSTLTRWVQSLSPDEVAELNSTNSDTGNVDDQTATPVERQLRRIWSEVLSVPLSNITHSANFFSLGGDSITAMQVVSASRARGILLSVRKVLESQTIPQLAAKAQIGGDTDHAARLSNGPFALSPIQQMYFNDIAADSLHAKGEHRYVQSVSLRSTRRIERSALVEALDVAVTKHAMLRARFRHSQTNGWEQWIEKELTGSYRFNTHVAADAESMNRTIAQSHATLDLEYGPVFTVDLFERKDRQVLHLAAHHLVIDLVSWRILLRDVEDLLVHQRVQNATSLAFPIWLERQRRSLSTLEIPNTLHFAVPKPNWDYWGLTPGQATWGSLTSVQSKCDSDTTSLLFSSANTALKTEPLEILLAALFISFKEIFEDRPVPAVFTEGHGREATDDETDVSDTVGWFTTMTPLLPELGTNGAVRIVRQVKDQRRRIPGRGVPYFGSRFLTAHGQEAFAHHSPAEIVFNYIGRFQQTERDDALFHFNNDDDNTGAASEVGDLVKLFAALDVSVTVEADELLINVRFSQQARHQTAIQQWAQAYVNVISTLVHELVRTAPTATATDFPLMNLSDNDMAVVERNFMPAIGLSSTNEIEDILPCSPLQQGILLTQLQSPSTYCIQQTCRVVASKRSLQPVNAEELIKAWHQVIARHSILRTILLEPLPGQEKFVQIVLREPSCQIVQVDGISDDVVADWLSSQPTLNLSDFRSPPHRLICLTTTTGNVYCRLDISHSLVDASSLALIIRDLIDAYGGTIQGGGSQYSAYITFLEERKPQDNISYWNTLLKKAESCIVPLQNPPHEANNAQLAKVFTRFDDLAILHRFRDTHGVSIASICQLAWALVLARYTGSNNVSFGNLSSGRDAPIPGVDELVGPMINMLVCHLQLNWSASVSETARELQRQSIEAFDHQQVSLAAIQHELGLSRSQPLFNSTLSYKRQSPTSSDETAITIEGLGWEDPTEYDVNVGVDVTPARLEINIQYSTAVLSEAAAARLVHSLIQAVRGIYAKHAYVSKKGQVLVAVIESTTSDSNIEEAPRHSIITPDPEQQKRFESLQTSLRDSLPRYMIPSAFLAINAFPLNDSGKMDRRSVGILLESIPSEKWLEYTAKSQVYQPPLGAMEQLLSELWTTCIGLDNMALSRTNSFFDHGGDSITAMALIQQLRKRGLRLSVPEIFNYPVLSDMAKWITADIDESAQYKPFALISQEERSSILENVLSDTSLGQELDVLDMLPTTDFQAQIIRENMEPERRQLNYFAFDAGGRCDPHKLTQAVSELVVRIEALRTGFARSSGQKFVQVVYAKWQPEVRIFQTNEGLDSFCQRSLEQDMFAAPTLARPMFDVAIVVAKDQHRIVFRISHALYDGATLHQVWSELEAIFAGEVKGIFIPVGSYFHSLQARTTQETEDHWRELLCGAVIPSVSGRTEPRVSRLGLLLSEPIKLSRSGQSDFTVAVAVKAAWAIVLSQHVATHDVVFAEISSGRSTVHPSVAGVVACCARAVPCRVAYEPEWTLQTLLEQIRQQQIDSMQNESLEFQQIAQRCMGWSQAEAEDLRVSMVNHQKASKQDMSLGATVYRNAFVSQKDPYASVDFAIETVEDEHGAISASLAFAVDRIPDELARTLFGRFQDTLATILANRHCSSNHSITQITDMAASGRAPASD</sequence>
<comment type="pathway">
    <text evidence="1">Mycotoxin biosynthesis.</text>
</comment>
<dbReference type="GO" id="GO:0031177">
    <property type="term" value="F:phosphopantetheine binding"/>
    <property type="evidence" value="ECO:0007669"/>
    <property type="project" value="InterPro"/>
</dbReference>
<dbReference type="PANTHER" id="PTHR45398">
    <property type="match status" value="1"/>
</dbReference>
<protein>
    <recommendedName>
        <fullName evidence="6">Carrier domain-containing protein</fullName>
    </recommendedName>
</protein>
<keyword evidence="2" id="KW-0596">Phosphopantetheine</keyword>